<dbReference type="InterPro" id="IPR002577">
    <property type="entry name" value="HTH_HxlR"/>
</dbReference>
<organism evidence="5 6">
    <name type="scientific">Pararhodobacter aggregans</name>
    <dbReference type="NCBI Taxonomy" id="404875"/>
    <lineage>
        <taxon>Bacteria</taxon>
        <taxon>Pseudomonadati</taxon>
        <taxon>Pseudomonadota</taxon>
        <taxon>Alphaproteobacteria</taxon>
        <taxon>Rhodobacterales</taxon>
        <taxon>Paracoccaceae</taxon>
        <taxon>Pararhodobacter</taxon>
    </lineage>
</organism>
<dbReference type="Proteomes" id="UP000244810">
    <property type="component" value="Unassembled WGS sequence"/>
</dbReference>
<dbReference type="PANTHER" id="PTHR33204:SF18">
    <property type="entry name" value="TRANSCRIPTIONAL REGULATORY PROTEIN"/>
    <property type="match status" value="1"/>
</dbReference>
<dbReference type="Pfam" id="PF01638">
    <property type="entry name" value="HxlR"/>
    <property type="match status" value="1"/>
</dbReference>
<comment type="caution">
    <text evidence="5">The sequence shown here is derived from an EMBL/GenBank/DDBJ whole genome shotgun (WGS) entry which is preliminary data.</text>
</comment>
<proteinExistence type="predicted"/>
<protein>
    <submittedName>
        <fullName evidence="5">Transcriptional regulator</fullName>
    </submittedName>
</protein>
<sequence length="152" mass="16670">MSNSDGVRRAPVPVERCGAARALEVIGDRWTLLILREAFYGVTRFDDMRADMGIPRSVLTQRLARMVEEGLLTRVPYREAGARERFAYALTGKGRGLAGVILALMRWGDAHLAPDGPALAVTDRAGRPLKVALVDAEVPEVPLREVVLRPLV</sequence>
<evidence type="ECO:0000256" key="1">
    <source>
        <dbReference type="ARBA" id="ARBA00023015"/>
    </source>
</evidence>
<dbReference type="InterPro" id="IPR036390">
    <property type="entry name" value="WH_DNA-bd_sf"/>
</dbReference>
<dbReference type="EMBL" id="QDDR01000015">
    <property type="protein sequence ID" value="PVE45366.1"/>
    <property type="molecule type" value="Genomic_DNA"/>
</dbReference>
<evidence type="ECO:0000313" key="5">
    <source>
        <dbReference type="EMBL" id="PVE45366.1"/>
    </source>
</evidence>
<dbReference type="GO" id="GO:0003677">
    <property type="term" value="F:DNA binding"/>
    <property type="evidence" value="ECO:0007669"/>
    <property type="project" value="UniProtKB-KW"/>
</dbReference>
<dbReference type="PROSITE" id="PS51118">
    <property type="entry name" value="HTH_HXLR"/>
    <property type="match status" value="1"/>
</dbReference>
<dbReference type="OrthoDB" id="9782219at2"/>
<dbReference type="Gene3D" id="1.10.10.10">
    <property type="entry name" value="Winged helix-like DNA-binding domain superfamily/Winged helix DNA-binding domain"/>
    <property type="match status" value="1"/>
</dbReference>
<feature type="domain" description="HTH hxlR-type" evidence="4">
    <location>
        <begin position="17"/>
        <end position="116"/>
    </location>
</feature>
<dbReference type="InterPro" id="IPR036388">
    <property type="entry name" value="WH-like_DNA-bd_sf"/>
</dbReference>
<evidence type="ECO:0000256" key="2">
    <source>
        <dbReference type="ARBA" id="ARBA00023125"/>
    </source>
</evidence>
<dbReference type="AlphaFoldDB" id="A0A2T7UL24"/>
<dbReference type="SUPFAM" id="SSF46785">
    <property type="entry name" value="Winged helix' DNA-binding domain"/>
    <property type="match status" value="1"/>
</dbReference>
<keyword evidence="6" id="KW-1185">Reference proteome</keyword>
<keyword evidence="2" id="KW-0238">DNA-binding</keyword>
<evidence type="ECO:0000256" key="3">
    <source>
        <dbReference type="ARBA" id="ARBA00023163"/>
    </source>
</evidence>
<evidence type="ECO:0000259" key="4">
    <source>
        <dbReference type="PROSITE" id="PS51118"/>
    </source>
</evidence>
<evidence type="ECO:0000313" key="6">
    <source>
        <dbReference type="Proteomes" id="UP000244810"/>
    </source>
</evidence>
<dbReference type="RefSeq" id="WP_107750174.1">
    <property type="nucleotide sequence ID" value="NZ_QBKF01000001.1"/>
</dbReference>
<keyword evidence="3" id="KW-0804">Transcription</keyword>
<reference evidence="5 6" key="1">
    <citation type="journal article" date="2011" name="Syst. Appl. Microbiol.">
        <title>Defluviimonas denitrificans gen. nov., sp. nov., and Pararhodobacter aggregans gen. nov., sp. nov., non-phototrophic Rhodobacteraceae from the biofilter of a marine aquaculture.</title>
        <authorList>
            <person name="Foesel B.U."/>
            <person name="Drake H.L."/>
            <person name="Schramm A."/>
        </authorList>
    </citation>
    <scope>NUCLEOTIDE SEQUENCE [LARGE SCALE GENOMIC DNA]</scope>
    <source>
        <strain evidence="5 6">D1-19</strain>
    </source>
</reference>
<dbReference type="PANTHER" id="PTHR33204">
    <property type="entry name" value="TRANSCRIPTIONAL REGULATOR, MARR FAMILY"/>
    <property type="match status" value="1"/>
</dbReference>
<name>A0A2T7UL24_9RHOB</name>
<keyword evidence="1" id="KW-0805">Transcription regulation</keyword>
<accession>A0A2T7UL24</accession>
<gene>
    <name evidence="5" type="ORF">DDE23_21480</name>
</gene>